<sequence>VFINLPRELSIASIWMKNGDITFYIASNPGVDAQRLVLNVADGLAFMHSLGIVHGDLKGSNVLINEHLEACLSDFGLSSIHHTNTMTPRIDSIISGGSLRWCSPEQLSGGGVAPHVSADVYSFGILLWEILTCRIPYDHLYHDAMVLGKVTLDSLRPCALCILQVPGFGDAPHVKDVLYDLMTECWSNDGSLRPPMDKFFRERIAESKAIPVTHTTLEGQPRLLTILQPYLGLVATALVSFQVPEYLIYLLPTTFLLIAGAVRNALSMRFHLVSFHLRLHWPLEISYLVRGTPHLVLMFNSFWAAVSLLFLFMDALILLIRAFLPKLDVSWMKANLFFLVGVEVVMVWYLDVCYWVLLGRRWWSRKGKAGRDGVVVLDRRVYVTRLPFEVTEDSVREVFVTAGAIEWVSVHGDLGHAVVEYMDEEGAETALRSFQEYVMEGKRIQVAKCSVTSWGSSMNRTGGL</sequence>
<keyword evidence="2" id="KW-0812">Transmembrane</keyword>
<proteinExistence type="predicted"/>
<protein>
    <recommendedName>
        <fullName evidence="7">Kinase-like protein</fullName>
    </recommendedName>
</protein>
<dbReference type="PROSITE" id="PS50011">
    <property type="entry name" value="PROTEIN_KINASE_DOM"/>
    <property type="match status" value="1"/>
</dbReference>
<reference evidence="5 6" key="1">
    <citation type="submission" date="2024-02" db="EMBL/GenBank/DDBJ databases">
        <title>A draft genome for the cacao thread blight pathogen Marasmius crinis-equi.</title>
        <authorList>
            <person name="Cohen S.P."/>
            <person name="Baruah I.K."/>
            <person name="Amoako-Attah I."/>
            <person name="Bukari Y."/>
            <person name="Meinhardt L.W."/>
            <person name="Bailey B.A."/>
        </authorList>
    </citation>
    <scope>NUCLEOTIDE SEQUENCE [LARGE SCALE GENOMIC DNA]</scope>
    <source>
        <strain evidence="5 6">GH-76</strain>
    </source>
</reference>
<dbReference type="Pfam" id="PF00076">
    <property type="entry name" value="RRM_1"/>
    <property type="match status" value="1"/>
</dbReference>
<evidence type="ECO:0000259" key="4">
    <source>
        <dbReference type="PROSITE" id="PS50102"/>
    </source>
</evidence>
<feature type="domain" description="Protein kinase" evidence="3">
    <location>
        <begin position="1"/>
        <end position="217"/>
    </location>
</feature>
<feature type="domain" description="RRM" evidence="4">
    <location>
        <begin position="379"/>
        <end position="451"/>
    </location>
</feature>
<dbReference type="PANTHER" id="PTHR44329">
    <property type="entry name" value="SERINE/THREONINE-PROTEIN KINASE TNNI3K-RELATED"/>
    <property type="match status" value="1"/>
</dbReference>
<dbReference type="InterPro" id="IPR035979">
    <property type="entry name" value="RBD_domain_sf"/>
</dbReference>
<dbReference type="SUPFAM" id="SSF54928">
    <property type="entry name" value="RNA-binding domain, RBD"/>
    <property type="match status" value="1"/>
</dbReference>
<comment type="caution">
    <text evidence="5">The sequence shown here is derived from an EMBL/GenBank/DDBJ whole genome shotgun (WGS) entry which is preliminary data.</text>
</comment>
<keyword evidence="6" id="KW-1185">Reference proteome</keyword>
<dbReference type="SMART" id="SM00220">
    <property type="entry name" value="S_TKc"/>
    <property type="match status" value="1"/>
</dbReference>
<dbReference type="Proteomes" id="UP001465976">
    <property type="component" value="Unassembled WGS sequence"/>
</dbReference>
<accession>A0ABR3EP76</accession>
<organism evidence="5 6">
    <name type="scientific">Marasmius crinis-equi</name>
    <dbReference type="NCBI Taxonomy" id="585013"/>
    <lineage>
        <taxon>Eukaryota</taxon>
        <taxon>Fungi</taxon>
        <taxon>Dikarya</taxon>
        <taxon>Basidiomycota</taxon>
        <taxon>Agaricomycotina</taxon>
        <taxon>Agaricomycetes</taxon>
        <taxon>Agaricomycetidae</taxon>
        <taxon>Agaricales</taxon>
        <taxon>Marasmiineae</taxon>
        <taxon>Marasmiaceae</taxon>
        <taxon>Marasmius</taxon>
    </lineage>
</organism>
<evidence type="ECO:0000313" key="5">
    <source>
        <dbReference type="EMBL" id="KAL0564688.1"/>
    </source>
</evidence>
<dbReference type="InterPro" id="IPR000719">
    <property type="entry name" value="Prot_kinase_dom"/>
</dbReference>
<dbReference type="InterPro" id="IPR001245">
    <property type="entry name" value="Ser-Thr/Tyr_kinase_cat_dom"/>
</dbReference>
<evidence type="ECO:0000259" key="3">
    <source>
        <dbReference type="PROSITE" id="PS50011"/>
    </source>
</evidence>
<feature type="transmembrane region" description="Helical" evidence="2">
    <location>
        <begin position="247"/>
        <end position="266"/>
    </location>
</feature>
<name>A0ABR3EP76_9AGAR</name>
<dbReference type="Gene3D" id="3.30.70.330">
    <property type="match status" value="1"/>
</dbReference>
<dbReference type="InterPro" id="IPR051681">
    <property type="entry name" value="Ser/Thr_Kinases-Pseudokinases"/>
</dbReference>
<dbReference type="EMBL" id="JBAHYK010002628">
    <property type="protein sequence ID" value="KAL0564688.1"/>
    <property type="molecule type" value="Genomic_DNA"/>
</dbReference>
<evidence type="ECO:0000256" key="1">
    <source>
        <dbReference type="PROSITE-ProRule" id="PRU00176"/>
    </source>
</evidence>
<evidence type="ECO:0008006" key="7">
    <source>
        <dbReference type="Google" id="ProtNLM"/>
    </source>
</evidence>
<evidence type="ECO:0000313" key="6">
    <source>
        <dbReference type="Proteomes" id="UP001465976"/>
    </source>
</evidence>
<dbReference type="SMART" id="SM00360">
    <property type="entry name" value="RRM"/>
    <property type="match status" value="1"/>
</dbReference>
<feature type="transmembrane region" description="Helical" evidence="2">
    <location>
        <begin position="302"/>
        <end position="324"/>
    </location>
</feature>
<keyword evidence="2" id="KW-0472">Membrane</keyword>
<keyword evidence="2" id="KW-1133">Transmembrane helix</keyword>
<dbReference type="InterPro" id="IPR008271">
    <property type="entry name" value="Ser/Thr_kinase_AS"/>
</dbReference>
<dbReference type="CDD" id="cd00590">
    <property type="entry name" value="RRM_SF"/>
    <property type="match status" value="1"/>
</dbReference>
<dbReference type="SUPFAM" id="SSF56112">
    <property type="entry name" value="Protein kinase-like (PK-like)"/>
    <property type="match status" value="1"/>
</dbReference>
<keyword evidence="1" id="KW-0694">RNA-binding</keyword>
<feature type="transmembrane region" description="Helical" evidence="2">
    <location>
        <begin position="336"/>
        <end position="358"/>
    </location>
</feature>
<dbReference type="Pfam" id="PF07714">
    <property type="entry name" value="PK_Tyr_Ser-Thr"/>
    <property type="match status" value="1"/>
</dbReference>
<feature type="non-terminal residue" evidence="5">
    <location>
        <position position="1"/>
    </location>
</feature>
<dbReference type="InterPro" id="IPR000504">
    <property type="entry name" value="RRM_dom"/>
</dbReference>
<dbReference type="PROSITE" id="PS50102">
    <property type="entry name" value="RRM"/>
    <property type="match status" value="1"/>
</dbReference>
<evidence type="ECO:0000256" key="2">
    <source>
        <dbReference type="SAM" id="Phobius"/>
    </source>
</evidence>
<gene>
    <name evidence="5" type="ORF">V5O48_017355</name>
</gene>
<dbReference type="Gene3D" id="1.10.510.10">
    <property type="entry name" value="Transferase(Phosphotransferase) domain 1"/>
    <property type="match status" value="1"/>
</dbReference>
<dbReference type="InterPro" id="IPR011009">
    <property type="entry name" value="Kinase-like_dom_sf"/>
</dbReference>
<dbReference type="InterPro" id="IPR012677">
    <property type="entry name" value="Nucleotide-bd_a/b_plait_sf"/>
</dbReference>
<dbReference type="PROSITE" id="PS00108">
    <property type="entry name" value="PROTEIN_KINASE_ST"/>
    <property type="match status" value="1"/>
</dbReference>